<evidence type="ECO:0000256" key="5">
    <source>
        <dbReference type="ARBA" id="ARBA00022692"/>
    </source>
</evidence>
<evidence type="ECO:0000256" key="1">
    <source>
        <dbReference type="ARBA" id="ARBA00004189"/>
    </source>
</evidence>
<reference evidence="14" key="1">
    <citation type="thesis" date="2020" institute="ProQuest LLC" country="789 East Eisenhower Parkway, Ann Arbor, MI, USA">
        <title>Comparative Genomics and Chromosome Evolution.</title>
        <authorList>
            <person name="Mudd A.B."/>
        </authorList>
    </citation>
    <scope>NUCLEOTIDE SEQUENCE</scope>
    <source>
        <strain evidence="14">237g6f4</strain>
        <tissue evidence="14">Blood</tissue>
    </source>
</reference>
<dbReference type="GO" id="GO:0008289">
    <property type="term" value="F:lipid binding"/>
    <property type="evidence" value="ECO:0007669"/>
    <property type="project" value="TreeGrafter"/>
</dbReference>
<keyword evidence="7 13" id="KW-0472">Membrane</keyword>
<evidence type="ECO:0000256" key="11">
    <source>
        <dbReference type="ARBA" id="ARBA00040821"/>
    </source>
</evidence>
<feature type="transmembrane region" description="Helical" evidence="13">
    <location>
        <begin position="12"/>
        <end position="34"/>
    </location>
</feature>
<proteinExistence type="inferred from homology"/>
<dbReference type="GO" id="GO:0030169">
    <property type="term" value="F:low-density lipoprotein particle binding"/>
    <property type="evidence" value="ECO:0007669"/>
    <property type="project" value="TreeGrafter"/>
</dbReference>
<dbReference type="AlphaFoldDB" id="A0AAV7DIZ8"/>
<dbReference type="EMBL" id="WNYA01000001">
    <property type="protein sequence ID" value="KAG8597492.1"/>
    <property type="molecule type" value="Genomic_DNA"/>
</dbReference>
<evidence type="ECO:0000256" key="9">
    <source>
        <dbReference type="ARBA" id="ARBA00023170"/>
    </source>
</evidence>
<gene>
    <name evidence="14" type="ORF">GDO81_002302</name>
</gene>
<evidence type="ECO:0000256" key="7">
    <source>
        <dbReference type="ARBA" id="ARBA00023136"/>
    </source>
</evidence>
<dbReference type="GO" id="GO:0005901">
    <property type="term" value="C:caveola"/>
    <property type="evidence" value="ECO:0007669"/>
    <property type="project" value="UniProtKB-SubCell"/>
</dbReference>
<dbReference type="Pfam" id="PF01130">
    <property type="entry name" value="CD36"/>
    <property type="match status" value="1"/>
</dbReference>
<accession>A0AAV7DIZ8</accession>
<evidence type="ECO:0000313" key="15">
    <source>
        <dbReference type="Proteomes" id="UP000824782"/>
    </source>
</evidence>
<keyword evidence="5 13" id="KW-0812">Transmembrane</keyword>
<protein>
    <recommendedName>
        <fullName evidence="11">Scavenger receptor class B member 1</fullName>
    </recommendedName>
    <alternativeName>
        <fullName evidence="12">SR-BI</fullName>
    </alternativeName>
</protein>
<dbReference type="GO" id="GO:0043654">
    <property type="term" value="P:recognition of apoptotic cell"/>
    <property type="evidence" value="ECO:0007669"/>
    <property type="project" value="TreeGrafter"/>
</dbReference>
<dbReference type="GO" id="GO:0005737">
    <property type="term" value="C:cytoplasm"/>
    <property type="evidence" value="ECO:0007669"/>
    <property type="project" value="TreeGrafter"/>
</dbReference>
<evidence type="ECO:0000256" key="2">
    <source>
        <dbReference type="ARBA" id="ARBA00004651"/>
    </source>
</evidence>
<evidence type="ECO:0000256" key="3">
    <source>
        <dbReference type="ARBA" id="ARBA00010532"/>
    </source>
</evidence>
<name>A0AAV7DIZ8_ENGPU</name>
<comment type="subcellular location">
    <subcellularLocation>
        <location evidence="2">Cell membrane</location>
        <topology evidence="2">Multi-pass membrane protein</topology>
    </subcellularLocation>
    <subcellularLocation>
        <location evidence="1">Membrane</location>
        <location evidence="1">Caveola</location>
        <topology evidence="1">Multi-pass membrane protein</topology>
    </subcellularLocation>
</comment>
<keyword evidence="4" id="KW-1003">Cell membrane</keyword>
<dbReference type="PANTHER" id="PTHR11923">
    <property type="entry name" value="SCAVENGER RECEPTOR CLASS B TYPE-1 SR-B1"/>
    <property type="match status" value="1"/>
</dbReference>
<dbReference type="PANTHER" id="PTHR11923:SF110">
    <property type="entry name" value="SCAVENGER RECEPTOR CLASS B MEMBER 1"/>
    <property type="match status" value="1"/>
</dbReference>
<evidence type="ECO:0000256" key="10">
    <source>
        <dbReference type="ARBA" id="ARBA00023180"/>
    </source>
</evidence>
<dbReference type="PRINTS" id="PR01609">
    <property type="entry name" value="CD36FAMILY"/>
</dbReference>
<dbReference type="InterPro" id="IPR002159">
    <property type="entry name" value="CD36_fam"/>
</dbReference>
<keyword evidence="8" id="KW-1015">Disulfide bond</keyword>
<evidence type="ECO:0000256" key="13">
    <source>
        <dbReference type="SAM" id="Phobius"/>
    </source>
</evidence>
<comment type="similarity">
    <text evidence="3">Belongs to the CD36 family.</text>
</comment>
<evidence type="ECO:0000256" key="4">
    <source>
        <dbReference type="ARBA" id="ARBA00022475"/>
    </source>
</evidence>
<comment type="caution">
    <text evidence="14">The sequence shown here is derived from an EMBL/GenBank/DDBJ whole genome shotgun (WGS) entry which is preliminary data.</text>
</comment>
<organism evidence="14 15">
    <name type="scientific">Engystomops pustulosus</name>
    <name type="common">Tungara frog</name>
    <name type="synonym">Physalaemus pustulosus</name>
    <dbReference type="NCBI Taxonomy" id="76066"/>
    <lineage>
        <taxon>Eukaryota</taxon>
        <taxon>Metazoa</taxon>
        <taxon>Chordata</taxon>
        <taxon>Craniata</taxon>
        <taxon>Vertebrata</taxon>
        <taxon>Euteleostomi</taxon>
        <taxon>Amphibia</taxon>
        <taxon>Batrachia</taxon>
        <taxon>Anura</taxon>
        <taxon>Neobatrachia</taxon>
        <taxon>Hyloidea</taxon>
        <taxon>Leptodactylidae</taxon>
        <taxon>Leiuperinae</taxon>
        <taxon>Engystomops</taxon>
    </lineage>
</organism>
<dbReference type="GO" id="GO:0005044">
    <property type="term" value="F:scavenger receptor activity"/>
    <property type="evidence" value="ECO:0007669"/>
    <property type="project" value="TreeGrafter"/>
</dbReference>
<dbReference type="Proteomes" id="UP000824782">
    <property type="component" value="Unassembled WGS sequence"/>
</dbReference>
<evidence type="ECO:0000256" key="6">
    <source>
        <dbReference type="ARBA" id="ARBA00022989"/>
    </source>
</evidence>
<sequence>MANVGNKRSVILGVVGLLLVAFGAVLVFLVPVIMKQQVEKNVRIDPSSGFAYEMWRDLPVPFYMSMYIFEVMNPKEVLLGEKPRLEERGPYVYRERKQKVNITFHDNSTVSFVETRTFQFDPEKSAGREEDYLVVPNILLMVSAQMSKDLSFAVKILLNAAYVMYDQKAFMNRTVKEILWGYSDPFLDLINTLLPGKLPFKGKFGLFADFNNSNTGIFTVNTGVEDISKVQMVDTWNGLTEVV</sequence>
<dbReference type="GO" id="GO:0070508">
    <property type="term" value="P:cholesterol import"/>
    <property type="evidence" value="ECO:0007669"/>
    <property type="project" value="TreeGrafter"/>
</dbReference>
<keyword evidence="9" id="KW-0675">Receptor</keyword>
<dbReference type="GO" id="GO:0033344">
    <property type="term" value="P:cholesterol efflux"/>
    <property type="evidence" value="ECO:0007669"/>
    <property type="project" value="TreeGrafter"/>
</dbReference>
<keyword evidence="10" id="KW-0325">Glycoprotein</keyword>
<keyword evidence="6 13" id="KW-1133">Transmembrane helix</keyword>
<dbReference type="GO" id="GO:0034381">
    <property type="term" value="P:plasma lipoprotein particle clearance"/>
    <property type="evidence" value="ECO:0007669"/>
    <property type="project" value="TreeGrafter"/>
</dbReference>
<evidence type="ECO:0000256" key="8">
    <source>
        <dbReference type="ARBA" id="ARBA00023157"/>
    </source>
</evidence>
<evidence type="ECO:0000313" key="14">
    <source>
        <dbReference type="EMBL" id="KAG8597492.1"/>
    </source>
</evidence>
<evidence type="ECO:0000256" key="12">
    <source>
        <dbReference type="ARBA" id="ARBA00042244"/>
    </source>
</evidence>
<keyword evidence="15" id="KW-1185">Reference proteome</keyword>